<dbReference type="RefSeq" id="WP_142894638.1">
    <property type="nucleotide sequence ID" value="NZ_ML660052.1"/>
</dbReference>
<gene>
    <name evidence="4" type="ORF">FKG95_02040</name>
</gene>
<dbReference type="GO" id="GO:0000160">
    <property type="term" value="P:phosphorelay signal transduction system"/>
    <property type="evidence" value="ECO:0007669"/>
    <property type="project" value="InterPro"/>
</dbReference>
<dbReference type="PROSITE" id="PS50110">
    <property type="entry name" value="RESPONSE_REGULATORY"/>
    <property type="match status" value="1"/>
</dbReference>
<dbReference type="InterPro" id="IPR001789">
    <property type="entry name" value="Sig_transdc_resp-reg_receiver"/>
</dbReference>
<dbReference type="Gene3D" id="3.40.50.2300">
    <property type="match status" value="1"/>
</dbReference>
<feature type="modified residue" description="4-aspartylphosphate" evidence="2">
    <location>
        <position position="52"/>
    </location>
</feature>
<evidence type="ECO:0000256" key="1">
    <source>
        <dbReference type="ARBA" id="ARBA00022553"/>
    </source>
</evidence>
<dbReference type="SMART" id="SM00448">
    <property type="entry name" value="REC"/>
    <property type="match status" value="1"/>
</dbReference>
<dbReference type="AlphaFoldDB" id="A0A545U1P5"/>
<dbReference type="InterPro" id="IPR050595">
    <property type="entry name" value="Bact_response_regulator"/>
</dbReference>
<dbReference type="PANTHER" id="PTHR44591">
    <property type="entry name" value="STRESS RESPONSE REGULATOR PROTEIN 1"/>
    <property type="match status" value="1"/>
</dbReference>
<sequence>MARILVAEDDRAVQSFVARALAHKGHTVTTSDDGVQALEQLSVNSFELLITDIVMPEMDGIALALKVTKDYPELPILLMTGYSAERQRAHNLDELICRVITKPFTLKQICAVADEVMIAKRVPGPEQNPALTV</sequence>
<evidence type="ECO:0000256" key="2">
    <source>
        <dbReference type="PROSITE-ProRule" id="PRU00169"/>
    </source>
</evidence>
<dbReference type="SUPFAM" id="SSF52172">
    <property type="entry name" value="CheY-like"/>
    <property type="match status" value="1"/>
</dbReference>
<proteinExistence type="predicted"/>
<dbReference type="OrthoDB" id="7243049at2"/>
<evidence type="ECO:0000259" key="3">
    <source>
        <dbReference type="PROSITE" id="PS50110"/>
    </source>
</evidence>
<evidence type="ECO:0000313" key="5">
    <source>
        <dbReference type="Proteomes" id="UP000315252"/>
    </source>
</evidence>
<organism evidence="4 5">
    <name type="scientific">Denitrobaculum tricleocarpae</name>
    <dbReference type="NCBI Taxonomy" id="2591009"/>
    <lineage>
        <taxon>Bacteria</taxon>
        <taxon>Pseudomonadati</taxon>
        <taxon>Pseudomonadota</taxon>
        <taxon>Alphaproteobacteria</taxon>
        <taxon>Rhodospirillales</taxon>
        <taxon>Rhodospirillaceae</taxon>
        <taxon>Denitrobaculum</taxon>
    </lineage>
</organism>
<evidence type="ECO:0000313" key="4">
    <source>
        <dbReference type="EMBL" id="TQV83401.1"/>
    </source>
</evidence>
<comment type="caution">
    <text evidence="4">The sequence shown here is derived from an EMBL/GenBank/DDBJ whole genome shotgun (WGS) entry which is preliminary data.</text>
</comment>
<reference evidence="4 5" key="1">
    <citation type="submission" date="2019-06" db="EMBL/GenBank/DDBJ databases">
        <title>Whole genome sequence for Rhodospirillaceae sp. R148.</title>
        <authorList>
            <person name="Wang G."/>
        </authorList>
    </citation>
    <scope>NUCLEOTIDE SEQUENCE [LARGE SCALE GENOMIC DNA]</scope>
    <source>
        <strain evidence="4 5">R148</strain>
    </source>
</reference>
<dbReference type="Proteomes" id="UP000315252">
    <property type="component" value="Unassembled WGS sequence"/>
</dbReference>
<accession>A0A545U1P5</accession>
<keyword evidence="1 2" id="KW-0597">Phosphoprotein</keyword>
<feature type="domain" description="Response regulatory" evidence="3">
    <location>
        <begin position="3"/>
        <end position="117"/>
    </location>
</feature>
<keyword evidence="5" id="KW-1185">Reference proteome</keyword>
<dbReference type="InterPro" id="IPR011006">
    <property type="entry name" value="CheY-like_superfamily"/>
</dbReference>
<protein>
    <submittedName>
        <fullName evidence="4">Response regulator</fullName>
    </submittedName>
</protein>
<dbReference type="PANTHER" id="PTHR44591:SF21">
    <property type="entry name" value="TWO-COMPONENT RESPONSE REGULATOR"/>
    <property type="match status" value="1"/>
</dbReference>
<name>A0A545U1P5_9PROT</name>
<dbReference type="CDD" id="cd00156">
    <property type="entry name" value="REC"/>
    <property type="match status" value="1"/>
</dbReference>
<dbReference type="Pfam" id="PF00072">
    <property type="entry name" value="Response_reg"/>
    <property type="match status" value="1"/>
</dbReference>
<dbReference type="EMBL" id="VHSH01000001">
    <property type="protein sequence ID" value="TQV83401.1"/>
    <property type="molecule type" value="Genomic_DNA"/>
</dbReference>